<evidence type="ECO:0000256" key="5">
    <source>
        <dbReference type="ARBA" id="ARBA00022692"/>
    </source>
</evidence>
<keyword evidence="4 9" id="KW-0997">Cell inner membrane</keyword>
<feature type="transmembrane region" description="Helical" evidence="9">
    <location>
        <begin position="145"/>
        <end position="171"/>
    </location>
</feature>
<dbReference type="Proteomes" id="UP000049983">
    <property type="component" value="Unassembled WGS sequence"/>
</dbReference>
<comment type="subunit">
    <text evidence="9">The complex comprises the extracytoplasmic solute receptor protein and the two transmembrane proteins.</text>
</comment>
<organism evidence="11 12">
    <name type="scientific">Roseibium album</name>
    <dbReference type="NCBI Taxonomy" id="311410"/>
    <lineage>
        <taxon>Bacteria</taxon>
        <taxon>Pseudomonadati</taxon>
        <taxon>Pseudomonadota</taxon>
        <taxon>Alphaproteobacteria</taxon>
        <taxon>Hyphomicrobiales</taxon>
        <taxon>Stappiaceae</taxon>
        <taxon>Roseibium</taxon>
    </lineage>
</organism>
<dbReference type="STRING" id="311410.LA5095_06108"/>
<dbReference type="AlphaFoldDB" id="A0A0M7B1Q5"/>
<evidence type="ECO:0000256" key="4">
    <source>
        <dbReference type="ARBA" id="ARBA00022519"/>
    </source>
</evidence>
<evidence type="ECO:0000256" key="8">
    <source>
        <dbReference type="ARBA" id="ARBA00038436"/>
    </source>
</evidence>
<dbReference type="GO" id="GO:0015740">
    <property type="term" value="P:C4-dicarboxylate transport"/>
    <property type="evidence" value="ECO:0007669"/>
    <property type="project" value="TreeGrafter"/>
</dbReference>
<reference evidence="12" key="1">
    <citation type="submission" date="2015-07" db="EMBL/GenBank/DDBJ databases">
        <authorList>
            <person name="Rodrigo-Torres Lidia"/>
            <person name="Arahal R.David."/>
        </authorList>
    </citation>
    <scope>NUCLEOTIDE SEQUENCE [LARGE SCALE GENOMIC DNA]</scope>
    <source>
        <strain evidence="12">CECT 5096</strain>
    </source>
</reference>
<dbReference type="Pfam" id="PF04290">
    <property type="entry name" value="DctQ"/>
    <property type="match status" value="1"/>
</dbReference>
<evidence type="ECO:0000313" key="12">
    <source>
        <dbReference type="Proteomes" id="UP000049983"/>
    </source>
</evidence>
<dbReference type="PANTHER" id="PTHR35011">
    <property type="entry name" value="2,3-DIKETO-L-GULONATE TRAP TRANSPORTER SMALL PERMEASE PROTEIN YIAM"/>
    <property type="match status" value="1"/>
</dbReference>
<comment type="function">
    <text evidence="9">Part of the tripartite ATP-independent periplasmic (TRAP) transport system.</text>
</comment>
<evidence type="ECO:0000256" key="1">
    <source>
        <dbReference type="ARBA" id="ARBA00004429"/>
    </source>
</evidence>
<dbReference type="GO" id="GO:0022857">
    <property type="term" value="F:transmembrane transporter activity"/>
    <property type="evidence" value="ECO:0007669"/>
    <property type="project" value="UniProtKB-UniRule"/>
</dbReference>
<feature type="transmembrane region" description="Helical" evidence="9">
    <location>
        <begin position="22"/>
        <end position="44"/>
    </location>
</feature>
<accession>A0A0M7B1Q5</accession>
<comment type="similarity">
    <text evidence="8 9">Belongs to the TRAP transporter small permease family.</text>
</comment>
<evidence type="ECO:0000256" key="9">
    <source>
        <dbReference type="RuleBase" id="RU369079"/>
    </source>
</evidence>
<dbReference type="EMBL" id="CXWC01000007">
    <property type="protein sequence ID" value="CTQ69582.1"/>
    <property type="molecule type" value="Genomic_DNA"/>
</dbReference>
<dbReference type="PANTHER" id="PTHR35011:SF2">
    <property type="entry name" value="2,3-DIKETO-L-GULONATE TRAP TRANSPORTER SMALL PERMEASE PROTEIN YIAM"/>
    <property type="match status" value="1"/>
</dbReference>
<name>A0A0M7B1Q5_9HYPH</name>
<dbReference type="OrthoDB" id="2877624at2"/>
<dbReference type="InterPro" id="IPR007387">
    <property type="entry name" value="TRAP_DctQ"/>
</dbReference>
<keyword evidence="3" id="KW-1003">Cell membrane</keyword>
<evidence type="ECO:0000256" key="2">
    <source>
        <dbReference type="ARBA" id="ARBA00022448"/>
    </source>
</evidence>
<dbReference type="InterPro" id="IPR055348">
    <property type="entry name" value="DctQ"/>
</dbReference>
<dbReference type="GO" id="GO:0005886">
    <property type="term" value="C:plasma membrane"/>
    <property type="evidence" value="ECO:0007669"/>
    <property type="project" value="UniProtKB-SubCell"/>
</dbReference>
<evidence type="ECO:0000256" key="6">
    <source>
        <dbReference type="ARBA" id="ARBA00022989"/>
    </source>
</evidence>
<gene>
    <name evidence="11" type="ORF">LA5096_02181</name>
</gene>
<evidence type="ECO:0000256" key="3">
    <source>
        <dbReference type="ARBA" id="ARBA00022475"/>
    </source>
</evidence>
<dbReference type="RefSeq" id="WP_144436228.1">
    <property type="nucleotide sequence ID" value="NZ_CXWA01000018.1"/>
</dbReference>
<feature type="domain" description="Tripartite ATP-independent periplasmic transporters DctQ component" evidence="10">
    <location>
        <begin position="38"/>
        <end position="164"/>
    </location>
</feature>
<keyword evidence="6 9" id="KW-1133">Transmembrane helix</keyword>
<keyword evidence="7 9" id="KW-0472">Membrane</keyword>
<feature type="transmembrane region" description="Helical" evidence="9">
    <location>
        <begin position="65"/>
        <end position="85"/>
    </location>
</feature>
<evidence type="ECO:0000256" key="7">
    <source>
        <dbReference type="ARBA" id="ARBA00023136"/>
    </source>
</evidence>
<evidence type="ECO:0000259" key="10">
    <source>
        <dbReference type="Pfam" id="PF04290"/>
    </source>
</evidence>
<comment type="subcellular location">
    <subcellularLocation>
        <location evidence="1 9">Cell inner membrane</location>
        <topology evidence="1 9">Multi-pass membrane protein</topology>
    </subcellularLocation>
</comment>
<feature type="transmembrane region" description="Helical" evidence="9">
    <location>
        <begin position="105"/>
        <end position="124"/>
    </location>
</feature>
<keyword evidence="12" id="KW-1185">Reference proteome</keyword>
<keyword evidence="2 9" id="KW-0813">Transport</keyword>
<protein>
    <recommendedName>
        <fullName evidence="9">TRAP transporter small permease protein</fullName>
    </recommendedName>
</protein>
<evidence type="ECO:0000313" key="11">
    <source>
        <dbReference type="EMBL" id="CTQ69582.1"/>
    </source>
</evidence>
<proteinExistence type="inferred from homology"/>
<sequence>MVRLRAGPSASKGSLVSHFLKLAVRLPAVLASLALFVLMVMTFCDVVLRSVFNAPIEVAADMTRLLMAIMVFSVLPVVSAQGGHISVDLLDGFFKRNHLARWRDAFTNLFCGVILIWPAIRVFVLAERSRSYGDVMEYLGVSLHYVGWFIAAVTAVTSVVLIVRGLGYLFAPKLMSAPHA</sequence>
<keyword evidence="5 9" id="KW-0812">Transmembrane</keyword>
<dbReference type="GeneID" id="97669574"/>